<reference evidence="1" key="1">
    <citation type="submission" date="2016-02" db="EMBL/GenBank/DDBJ databases">
        <title>Draft Genome Sequence of Sporotomaculum syntrophicum Strain FB, a Syntrophic Benzoate Degrader.</title>
        <authorList>
            <person name="Nobu M.K."/>
            <person name="Narihiro T."/>
            <person name="Qiu Y.-L."/>
            <person name="Ohashi A."/>
            <person name="Liu W.-T."/>
            <person name="Yuji S."/>
        </authorList>
    </citation>
    <scope>NUCLEOTIDE SEQUENCE</scope>
    <source>
        <strain evidence="1">FB</strain>
    </source>
</reference>
<dbReference type="Proteomes" id="UP000798488">
    <property type="component" value="Unassembled WGS sequence"/>
</dbReference>
<organism evidence="1 2">
    <name type="scientific">Sporotomaculum syntrophicum</name>
    <dbReference type="NCBI Taxonomy" id="182264"/>
    <lineage>
        <taxon>Bacteria</taxon>
        <taxon>Bacillati</taxon>
        <taxon>Bacillota</taxon>
        <taxon>Clostridia</taxon>
        <taxon>Eubacteriales</taxon>
        <taxon>Desulfallaceae</taxon>
        <taxon>Sporotomaculum</taxon>
    </lineage>
</organism>
<protein>
    <submittedName>
        <fullName evidence="1">HTH-type transcriptional regulator CymR</fullName>
    </submittedName>
</protein>
<dbReference type="InterPro" id="IPR036388">
    <property type="entry name" value="WH-like_DNA-bd_sf"/>
</dbReference>
<dbReference type="AlphaFoldDB" id="A0A9D2WPB7"/>
<keyword evidence="2" id="KW-1185">Reference proteome</keyword>
<dbReference type="PROSITE" id="PS01332">
    <property type="entry name" value="HTH_RRF2_1"/>
    <property type="match status" value="1"/>
</dbReference>
<evidence type="ECO:0000313" key="1">
    <source>
        <dbReference type="EMBL" id="KAF1085095.1"/>
    </source>
</evidence>
<dbReference type="InterPro" id="IPR036390">
    <property type="entry name" value="WH_DNA-bd_sf"/>
</dbReference>
<dbReference type="OrthoDB" id="9808360at2"/>
<dbReference type="GO" id="GO:0005829">
    <property type="term" value="C:cytosol"/>
    <property type="evidence" value="ECO:0007669"/>
    <property type="project" value="TreeGrafter"/>
</dbReference>
<evidence type="ECO:0000313" key="2">
    <source>
        <dbReference type="Proteomes" id="UP000798488"/>
    </source>
</evidence>
<dbReference type="GO" id="GO:0003700">
    <property type="term" value="F:DNA-binding transcription factor activity"/>
    <property type="evidence" value="ECO:0007669"/>
    <property type="project" value="TreeGrafter"/>
</dbReference>
<dbReference type="PANTHER" id="PTHR33221">
    <property type="entry name" value="WINGED HELIX-TURN-HELIX TRANSCRIPTIONAL REGULATOR, RRF2 FAMILY"/>
    <property type="match status" value="1"/>
</dbReference>
<name>A0A9D2WPB7_9FIRM</name>
<dbReference type="SUPFAM" id="SSF46785">
    <property type="entry name" value="Winged helix' DNA-binding domain"/>
    <property type="match status" value="1"/>
</dbReference>
<dbReference type="RefSeq" id="WP_161821610.1">
    <property type="nucleotide sequence ID" value="NZ_LSRS01000003.1"/>
</dbReference>
<dbReference type="Pfam" id="PF02082">
    <property type="entry name" value="Rrf2"/>
    <property type="match status" value="1"/>
</dbReference>
<dbReference type="Gene3D" id="1.10.10.10">
    <property type="entry name" value="Winged helix-like DNA-binding domain superfamily/Winged helix DNA-binding domain"/>
    <property type="match status" value="1"/>
</dbReference>
<sequence length="148" mass="16313">MRISAKGRYALAATISMAEHYQAGEYITVISIAEKLGISKIYLEQVFSLLKRGGIVTSTKGSQGGYQLARMPREITLLDVLSATELTLFEPTEETVSKKAPEIEAAMRLVAFDKLQTALKKAMGSVTLNDLVTEAQKHKTGNSYMYYI</sequence>
<comment type="caution">
    <text evidence="1">The sequence shown here is derived from an EMBL/GenBank/DDBJ whole genome shotgun (WGS) entry which is preliminary data.</text>
</comment>
<dbReference type="InterPro" id="IPR030489">
    <property type="entry name" value="TR_Rrf2-type_CS"/>
</dbReference>
<accession>A0A9D2WPB7</accession>
<dbReference type="NCBIfam" id="TIGR00738">
    <property type="entry name" value="rrf2_super"/>
    <property type="match status" value="1"/>
</dbReference>
<dbReference type="EMBL" id="LSRS01000003">
    <property type="protein sequence ID" value="KAF1085095.1"/>
    <property type="molecule type" value="Genomic_DNA"/>
</dbReference>
<dbReference type="InterPro" id="IPR000944">
    <property type="entry name" value="Tscrpt_reg_Rrf2"/>
</dbReference>
<dbReference type="PANTHER" id="PTHR33221:SF15">
    <property type="entry name" value="HTH-TYPE TRANSCRIPTIONAL REGULATOR YWGB-RELATED"/>
    <property type="match status" value="1"/>
</dbReference>
<gene>
    <name evidence="1" type="primary">cymR_2</name>
    <name evidence="1" type="ORF">SPSYN_01231</name>
</gene>
<dbReference type="PROSITE" id="PS51197">
    <property type="entry name" value="HTH_RRF2_2"/>
    <property type="match status" value="1"/>
</dbReference>
<proteinExistence type="predicted"/>